<feature type="region of interest" description="Disordered" evidence="1">
    <location>
        <begin position="137"/>
        <end position="175"/>
    </location>
</feature>
<proteinExistence type="predicted"/>
<feature type="compositionally biased region" description="Polar residues" evidence="1">
    <location>
        <begin position="7"/>
        <end position="25"/>
    </location>
</feature>
<accession>A0A9J6CSZ0</accession>
<evidence type="ECO:0000313" key="2">
    <source>
        <dbReference type="EMBL" id="KAH7931613.1"/>
    </source>
</evidence>
<reference evidence="2" key="1">
    <citation type="journal article" date="2020" name="Cell">
        <title>Large-Scale Comparative Analyses of Tick Genomes Elucidate Their Genetic Diversity and Vector Capacities.</title>
        <authorList>
            <consortium name="Tick Genome and Microbiome Consortium (TIGMIC)"/>
            <person name="Jia N."/>
            <person name="Wang J."/>
            <person name="Shi W."/>
            <person name="Du L."/>
            <person name="Sun Y."/>
            <person name="Zhan W."/>
            <person name="Jiang J.F."/>
            <person name="Wang Q."/>
            <person name="Zhang B."/>
            <person name="Ji P."/>
            <person name="Bell-Sakyi L."/>
            <person name="Cui X.M."/>
            <person name="Yuan T.T."/>
            <person name="Jiang B.G."/>
            <person name="Yang W.F."/>
            <person name="Lam T.T."/>
            <person name="Chang Q.C."/>
            <person name="Ding S.J."/>
            <person name="Wang X.J."/>
            <person name="Zhu J.G."/>
            <person name="Ruan X.D."/>
            <person name="Zhao L."/>
            <person name="Wei J.T."/>
            <person name="Ye R.Z."/>
            <person name="Que T.C."/>
            <person name="Du C.H."/>
            <person name="Zhou Y.H."/>
            <person name="Cheng J.X."/>
            <person name="Dai P.F."/>
            <person name="Guo W.B."/>
            <person name="Han X.H."/>
            <person name="Huang E.J."/>
            <person name="Li L.F."/>
            <person name="Wei W."/>
            <person name="Gao Y.C."/>
            <person name="Liu J.Z."/>
            <person name="Shao H.Z."/>
            <person name="Wang X."/>
            <person name="Wang C.C."/>
            <person name="Yang T.C."/>
            <person name="Huo Q.B."/>
            <person name="Li W."/>
            <person name="Chen H.Y."/>
            <person name="Chen S.E."/>
            <person name="Zhou L.G."/>
            <person name="Ni X.B."/>
            <person name="Tian J.H."/>
            <person name="Sheng Y."/>
            <person name="Liu T."/>
            <person name="Pan Y.S."/>
            <person name="Xia L.Y."/>
            <person name="Li J."/>
            <person name="Zhao F."/>
            <person name="Cao W.C."/>
        </authorList>
    </citation>
    <scope>NUCLEOTIDE SEQUENCE</scope>
    <source>
        <strain evidence="2">Rmic-2018</strain>
    </source>
</reference>
<feature type="region of interest" description="Disordered" evidence="1">
    <location>
        <begin position="1"/>
        <end position="102"/>
    </location>
</feature>
<dbReference type="Proteomes" id="UP000821866">
    <property type="component" value="Unassembled WGS sequence"/>
</dbReference>
<evidence type="ECO:0000256" key="1">
    <source>
        <dbReference type="SAM" id="MobiDB-lite"/>
    </source>
</evidence>
<gene>
    <name evidence="2" type="ORF">HPB51_029781</name>
</gene>
<dbReference type="AlphaFoldDB" id="A0A9J6CSZ0"/>
<evidence type="ECO:0000313" key="3">
    <source>
        <dbReference type="Proteomes" id="UP000821866"/>
    </source>
</evidence>
<name>A0A9J6CSZ0_RHIMP</name>
<feature type="compositionally biased region" description="Low complexity" evidence="1">
    <location>
        <begin position="138"/>
        <end position="152"/>
    </location>
</feature>
<organism evidence="2 3">
    <name type="scientific">Rhipicephalus microplus</name>
    <name type="common">Cattle tick</name>
    <name type="synonym">Boophilus microplus</name>
    <dbReference type="NCBI Taxonomy" id="6941"/>
    <lineage>
        <taxon>Eukaryota</taxon>
        <taxon>Metazoa</taxon>
        <taxon>Ecdysozoa</taxon>
        <taxon>Arthropoda</taxon>
        <taxon>Chelicerata</taxon>
        <taxon>Arachnida</taxon>
        <taxon>Acari</taxon>
        <taxon>Parasitiformes</taxon>
        <taxon>Ixodida</taxon>
        <taxon>Ixodoidea</taxon>
        <taxon>Ixodidae</taxon>
        <taxon>Rhipicephalinae</taxon>
        <taxon>Rhipicephalus</taxon>
        <taxon>Boophilus</taxon>
    </lineage>
</organism>
<comment type="caution">
    <text evidence="2">The sequence shown here is derived from an EMBL/GenBank/DDBJ whole genome shotgun (WGS) entry which is preliminary data.</text>
</comment>
<feature type="compositionally biased region" description="Basic and acidic residues" evidence="1">
    <location>
        <begin position="43"/>
        <end position="53"/>
    </location>
</feature>
<protein>
    <submittedName>
        <fullName evidence="2">Uncharacterized protein</fullName>
    </submittedName>
</protein>
<keyword evidence="3" id="KW-1185">Reference proteome</keyword>
<dbReference type="EMBL" id="JABSTU010006887">
    <property type="protein sequence ID" value="KAH7931613.1"/>
    <property type="molecule type" value="Genomic_DNA"/>
</dbReference>
<sequence length="193" mass="21039">MKPHTLFVSTLGNDGPTAKQSTKTLVSPPSTPKPHPVPATRTKKNDPAPELHLRSRQQRSRSQSASGSGRKSTNNTKVSFAETLKGTSRKGRNANNTIRLPPLLLLPDNPKIAQRKRENANLRDLLTELTQEVKALKQTQTPTPTPTAQDTPAHSKEASLAPKRRALQDGSTGQVNPEVKDMLIALQTTMSTF</sequence>
<reference evidence="2" key="2">
    <citation type="submission" date="2021-09" db="EMBL/GenBank/DDBJ databases">
        <authorList>
            <person name="Jia N."/>
            <person name="Wang J."/>
            <person name="Shi W."/>
            <person name="Du L."/>
            <person name="Sun Y."/>
            <person name="Zhan W."/>
            <person name="Jiang J."/>
            <person name="Wang Q."/>
            <person name="Zhang B."/>
            <person name="Ji P."/>
            <person name="Sakyi L.B."/>
            <person name="Cui X."/>
            <person name="Yuan T."/>
            <person name="Jiang B."/>
            <person name="Yang W."/>
            <person name="Lam T.T.-Y."/>
            <person name="Chang Q."/>
            <person name="Ding S."/>
            <person name="Wang X."/>
            <person name="Zhu J."/>
            <person name="Ruan X."/>
            <person name="Zhao L."/>
            <person name="Wei J."/>
            <person name="Que T."/>
            <person name="Du C."/>
            <person name="Cheng J."/>
            <person name="Dai P."/>
            <person name="Han X."/>
            <person name="Huang E."/>
            <person name="Gao Y."/>
            <person name="Liu J."/>
            <person name="Shao H."/>
            <person name="Ye R."/>
            <person name="Li L."/>
            <person name="Wei W."/>
            <person name="Wang X."/>
            <person name="Wang C."/>
            <person name="Huo Q."/>
            <person name="Li W."/>
            <person name="Guo W."/>
            <person name="Chen H."/>
            <person name="Chen S."/>
            <person name="Zhou L."/>
            <person name="Zhou L."/>
            <person name="Ni X."/>
            <person name="Tian J."/>
            <person name="Zhou Y."/>
            <person name="Sheng Y."/>
            <person name="Liu T."/>
            <person name="Pan Y."/>
            <person name="Xia L."/>
            <person name="Li J."/>
            <person name="Zhao F."/>
            <person name="Cao W."/>
        </authorList>
    </citation>
    <scope>NUCLEOTIDE SEQUENCE</scope>
    <source>
        <strain evidence="2">Rmic-2018</strain>
        <tissue evidence="2">Larvae</tissue>
    </source>
</reference>
<feature type="compositionally biased region" description="Low complexity" evidence="1">
    <location>
        <begin position="60"/>
        <end position="72"/>
    </location>
</feature>